<sequence length="403" mass="44341">MGPPITTKQQAAALPRKAPRTPMHTSSASPVTNPHNINASSKVTKQQAMAEKAVPRKPHSANVQGRAGSRFSYVEEPTVTDDATRGPPTFSHMRPPGAGLGRPSTLRDFNHRPDVAHPQVHSSATNTNTNLQKPLTPAEARHTVQAIHQRLQARRAAPENDSARLRSNTQPDTSPVMNQEQRRKQAEDQKDIVDAAMVVQALDSLITYARNVVGVSREDCRYALQEHLADYVAKASKRNPEFAREWEAGEAARAKSQMAATMSRDAGRLVASEQQAGKVEERSAQTMEHVANTSKRNPRSAQEWRELQAAQAMSQMATTIDRPATSVNTTATSTNESAARTHKNTTPVHNSAEGLPARWQEVKKSENTSPQTEVRTPKQHAENSPSHMSQADKRTERRDNKLS</sequence>
<feature type="compositionally biased region" description="Basic and acidic residues" evidence="1">
    <location>
        <begin position="180"/>
        <end position="189"/>
    </location>
</feature>
<feature type="compositionally biased region" description="Polar residues" evidence="1">
    <location>
        <begin position="23"/>
        <end position="47"/>
    </location>
</feature>
<protein>
    <submittedName>
        <fullName evidence="2">Uncharacterized protein</fullName>
    </submittedName>
</protein>
<feature type="region of interest" description="Disordered" evidence="1">
    <location>
        <begin position="1"/>
        <end position="97"/>
    </location>
</feature>
<organism evidence="2 3">
    <name type="scientific">Friedmanniomyces endolithicus</name>
    <dbReference type="NCBI Taxonomy" id="329885"/>
    <lineage>
        <taxon>Eukaryota</taxon>
        <taxon>Fungi</taxon>
        <taxon>Dikarya</taxon>
        <taxon>Ascomycota</taxon>
        <taxon>Pezizomycotina</taxon>
        <taxon>Dothideomycetes</taxon>
        <taxon>Dothideomycetidae</taxon>
        <taxon>Mycosphaerellales</taxon>
        <taxon>Teratosphaeriaceae</taxon>
        <taxon>Friedmanniomyces</taxon>
    </lineage>
</organism>
<reference evidence="2 3" key="1">
    <citation type="submission" date="2017-03" db="EMBL/GenBank/DDBJ databases">
        <title>Genomes of endolithic fungi from Antarctica.</title>
        <authorList>
            <person name="Coleine C."/>
            <person name="Masonjones S."/>
            <person name="Stajich J.E."/>
        </authorList>
    </citation>
    <scope>NUCLEOTIDE SEQUENCE [LARGE SCALE GENOMIC DNA]</scope>
    <source>
        <strain evidence="2 3">CCFEE 5311</strain>
    </source>
</reference>
<gene>
    <name evidence="2" type="ORF">B0A54_01809</name>
</gene>
<dbReference type="OrthoDB" id="10294040at2759"/>
<evidence type="ECO:0000313" key="3">
    <source>
        <dbReference type="Proteomes" id="UP000310066"/>
    </source>
</evidence>
<dbReference type="EMBL" id="NAJP01000005">
    <property type="protein sequence ID" value="TKA47438.1"/>
    <property type="molecule type" value="Genomic_DNA"/>
</dbReference>
<evidence type="ECO:0000256" key="1">
    <source>
        <dbReference type="SAM" id="MobiDB-lite"/>
    </source>
</evidence>
<dbReference type="Proteomes" id="UP000310066">
    <property type="component" value="Unassembled WGS sequence"/>
</dbReference>
<feature type="compositionally biased region" description="Polar residues" evidence="1">
    <location>
        <begin position="1"/>
        <end position="10"/>
    </location>
</feature>
<feature type="region of interest" description="Disordered" evidence="1">
    <location>
        <begin position="319"/>
        <end position="403"/>
    </location>
</feature>
<evidence type="ECO:0000313" key="2">
    <source>
        <dbReference type="EMBL" id="TKA47438.1"/>
    </source>
</evidence>
<dbReference type="AlphaFoldDB" id="A0A4U0VEI0"/>
<comment type="caution">
    <text evidence="2">The sequence shown here is derived from an EMBL/GenBank/DDBJ whole genome shotgun (WGS) entry which is preliminary data.</text>
</comment>
<accession>A0A4U0VEI0</accession>
<feature type="region of interest" description="Disordered" evidence="1">
    <location>
        <begin position="277"/>
        <end position="305"/>
    </location>
</feature>
<feature type="compositionally biased region" description="Low complexity" evidence="1">
    <location>
        <begin position="324"/>
        <end position="338"/>
    </location>
</feature>
<proteinExistence type="predicted"/>
<feature type="compositionally biased region" description="Polar residues" evidence="1">
    <location>
        <begin position="120"/>
        <end position="133"/>
    </location>
</feature>
<name>A0A4U0VEI0_9PEZI</name>
<feature type="region of interest" description="Disordered" evidence="1">
    <location>
        <begin position="118"/>
        <end position="189"/>
    </location>
</feature>
<feature type="compositionally biased region" description="Polar residues" evidence="1">
    <location>
        <begin position="165"/>
        <end position="179"/>
    </location>
</feature>
<feature type="compositionally biased region" description="Basic and acidic residues" evidence="1">
    <location>
        <begin position="390"/>
        <end position="403"/>
    </location>
</feature>